<evidence type="ECO:0000256" key="5">
    <source>
        <dbReference type="ARBA" id="ARBA00022729"/>
    </source>
</evidence>
<dbReference type="PANTHER" id="PTHR33136">
    <property type="entry name" value="RAPID ALKALINIZATION FACTOR-LIKE"/>
    <property type="match status" value="1"/>
</dbReference>
<keyword evidence="5 7" id="KW-0732">Signal</keyword>
<comment type="subcellular location">
    <subcellularLocation>
        <location evidence="1">Secreted</location>
    </subcellularLocation>
</comment>
<evidence type="ECO:0000256" key="6">
    <source>
        <dbReference type="ARBA" id="ARBA00023157"/>
    </source>
</evidence>
<feature type="chain" id="PRO_5043542100" evidence="7">
    <location>
        <begin position="28"/>
        <end position="99"/>
    </location>
</feature>
<evidence type="ECO:0000313" key="9">
    <source>
        <dbReference type="Proteomes" id="UP001443914"/>
    </source>
</evidence>
<dbReference type="GO" id="GO:0005179">
    <property type="term" value="F:hormone activity"/>
    <property type="evidence" value="ECO:0007669"/>
    <property type="project" value="UniProtKB-KW"/>
</dbReference>
<dbReference type="PANTHER" id="PTHR33136:SF6">
    <property type="entry name" value="PROTEIN RALF-LIKE 34"/>
    <property type="match status" value="1"/>
</dbReference>
<evidence type="ECO:0000256" key="3">
    <source>
        <dbReference type="ARBA" id="ARBA00022525"/>
    </source>
</evidence>
<evidence type="ECO:0000256" key="1">
    <source>
        <dbReference type="ARBA" id="ARBA00004613"/>
    </source>
</evidence>
<organism evidence="8 9">
    <name type="scientific">Saponaria officinalis</name>
    <name type="common">Common soapwort</name>
    <name type="synonym">Lychnis saponaria</name>
    <dbReference type="NCBI Taxonomy" id="3572"/>
    <lineage>
        <taxon>Eukaryota</taxon>
        <taxon>Viridiplantae</taxon>
        <taxon>Streptophyta</taxon>
        <taxon>Embryophyta</taxon>
        <taxon>Tracheophyta</taxon>
        <taxon>Spermatophyta</taxon>
        <taxon>Magnoliopsida</taxon>
        <taxon>eudicotyledons</taxon>
        <taxon>Gunneridae</taxon>
        <taxon>Pentapetalae</taxon>
        <taxon>Caryophyllales</taxon>
        <taxon>Caryophyllaceae</taxon>
        <taxon>Caryophylleae</taxon>
        <taxon>Saponaria</taxon>
    </lineage>
</organism>
<dbReference type="GO" id="GO:0009506">
    <property type="term" value="C:plasmodesma"/>
    <property type="evidence" value="ECO:0007669"/>
    <property type="project" value="TreeGrafter"/>
</dbReference>
<proteinExistence type="inferred from homology"/>
<reference evidence="8" key="1">
    <citation type="submission" date="2024-03" db="EMBL/GenBank/DDBJ databases">
        <title>WGS assembly of Saponaria officinalis var. Norfolk2.</title>
        <authorList>
            <person name="Jenkins J."/>
            <person name="Shu S."/>
            <person name="Grimwood J."/>
            <person name="Barry K."/>
            <person name="Goodstein D."/>
            <person name="Schmutz J."/>
            <person name="Leebens-Mack J."/>
            <person name="Osbourn A."/>
        </authorList>
    </citation>
    <scope>NUCLEOTIDE SEQUENCE [LARGE SCALE GENOMIC DNA]</scope>
    <source>
        <strain evidence="8">JIC</strain>
    </source>
</reference>
<dbReference type="AlphaFoldDB" id="A0AAW1HAS5"/>
<name>A0AAW1HAS5_SAPOF</name>
<keyword evidence="9" id="KW-1185">Reference proteome</keyword>
<evidence type="ECO:0000256" key="4">
    <source>
        <dbReference type="ARBA" id="ARBA00022702"/>
    </source>
</evidence>
<accession>A0AAW1HAS5</accession>
<keyword evidence="4" id="KW-0372">Hormone</keyword>
<dbReference type="Proteomes" id="UP001443914">
    <property type="component" value="Unassembled WGS sequence"/>
</dbReference>
<comment type="similarity">
    <text evidence="2">Belongs to the plant rapid alkalinization factor (RALF) family.</text>
</comment>
<keyword evidence="3" id="KW-0964">Secreted</keyword>
<feature type="signal peptide" evidence="7">
    <location>
        <begin position="1"/>
        <end position="27"/>
    </location>
</feature>
<dbReference type="Pfam" id="PF05498">
    <property type="entry name" value="RALF"/>
    <property type="match status" value="1"/>
</dbReference>
<keyword evidence="6" id="KW-1015">Disulfide bond</keyword>
<evidence type="ECO:0000256" key="7">
    <source>
        <dbReference type="SAM" id="SignalP"/>
    </source>
</evidence>
<comment type="caution">
    <text evidence="8">The sequence shown here is derived from an EMBL/GenBank/DDBJ whole genome shotgun (WGS) entry which is preliminary data.</text>
</comment>
<dbReference type="InterPro" id="IPR008801">
    <property type="entry name" value="RALF"/>
</dbReference>
<sequence length="99" mass="10486">MANTKKLKYILIITVVLTLTLISTVESTQNTGESENVEKESNADRRGLTDIGFGALGKDRVPCSKRGLSFHECEVGAAANPFHRGCSDASGCARTGGGR</sequence>
<protein>
    <submittedName>
        <fullName evidence="8">Uncharacterized protein</fullName>
    </submittedName>
</protein>
<evidence type="ECO:0000256" key="2">
    <source>
        <dbReference type="ARBA" id="ARBA00009178"/>
    </source>
</evidence>
<gene>
    <name evidence="8" type="ORF">RND81_12G148000</name>
</gene>
<evidence type="ECO:0000313" key="8">
    <source>
        <dbReference type="EMBL" id="KAK9673125.1"/>
    </source>
</evidence>
<dbReference type="EMBL" id="JBDFQZ010000012">
    <property type="protein sequence ID" value="KAK9673125.1"/>
    <property type="molecule type" value="Genomic_DNA"/>
</dbReference>
<dbReference type="GO" id="GO:0005576">
    <property type="term" value="C:extracellular region"/>
    <property type="evidence" value="ECO:0007669"/>
    <property type="project" value="UniProtKB-SubCell"/>
</dbReference>
<dbReference type="GO" id="GO:0019722">
    <property type="term" value="P:calcium-mediated signaling"/>
    <property type="evidence" value="ECO:0007669"/>
    <property type="project" value="TreeGrafter"/>
</dbReference>